<accession>X0SVB1</accession>
<protein>
    <submittedName>
        <fullName evidence="1">Uncharacterized protein</fullName>
    </submittedName>
</protein>
<name>X0SVB1_9ZZZZ</name>
<dbReference type="AlphaFoldDB" id="X0SVB1"/>
<dbReference type="EMBL" id="BARS01008882">
    <property type="protein sequence ID" value="GAF67745.1"/>
    <property type="molecule type" value="Genomic_DNA"/>
</dbReference>
<comment type="caution">
    <text evidence="1">The sequence shown here is derived from an EMBL/GenBank/DDBJ whole genome shotgun (WGS) entry which is preliminary data.</text>
</comment>
<proteinExistence type="predicted"/>
<evidence type="ECO:0000313" key="1">
    <source>
        <dbReference type="EMBL" id="GAF67745.1"/>
    </source>
</evidence>
<organism evidence="1">
    <name type="scientific">marine sediment metagenome</name>
    <dbReference type="NCBI Taxonomy" id="412755"/>
    <lineage>
        <taxon>unclassified sequences</taxon>
        <taxon>metagenomes</taxon>
        <taxon>ecological metagenomes</taxon>
    </lineage>
</organism>
<reference evidence="1" key="1">
    <citation type="journal article" date="2014" name="Front. Microbiol.">
        <title>High frequency of phylogenetically diverse reductive dehalogenase-homologous genes in deep subseafloor sedimentary metagenomes.</title>
        <authorList>
            <person name="Kawai M."/>
            <person name="Futagami T."/>
            <person name="Toyoda A."/>
            <person name="Takaki Y."/>
            <person name="Nishi S."/>
            <person name="Hori S."/>
            <person name="Arai W."/>
            <person name="Tsubouchi T."/>
            <person name="Morono Y."/>
            <person name="Uchiyama I."/>
            <person name="Ito T."/>
            <person name="Fujiyama A."/>
            <person name="Inagaki F."/>
            <person name="Takami H."/>
        </authorList>
    </citation>
    <scope>NUCLEOTIDE SEQUENCE</scope>
    <source>
        <strain evidence="1">Expedition CK06-06</strain>
    </source>
</reference>
<gene>
    <name evidence="1" type="ORF">S01H1_16834</name>
</gene>
<sequence length="61" mass="6797">MTDSKTTLRWMKWLGPSVMLLQIGPCTVEAFRQSLENEVVLSASSAVFTVVETVFMNLFGV</sequence>